<name>N6VY53_9GAMM</name>
<keyword evidence="7 14" id="KW-0378">Hydrolase</keyword>
<dbReference type="Pfam" id="PF00004">
    <property type="entry name" value="AAA"/>
    <property type="match status" value="1"/>
</dbReference>
<organism evidence="17 18">
    <name type="scientific">Marinobacter nanhaiticus D15-8W</name>
    <dbReference type="NCBI Taxonomy" id="626887"/>
    <lineage>
        <taxon>Bacteria</taxon>
        <taxon>Pseudomonadati</taxon>
        <taxon>Pseudomonadota</taxon>
        <taxon>Gammaproteobacteria</taxon>
        <taxon>Pseudomonadales</taxon>
        <taxon>Marinobacteraceae</taxon>
        <taxon>Marinobacter</taxon>
    </lineage>
</organism>
<dbReference type="InterPro" id="IPR027417">
    <property type="entry name" value="P-loop_NTPase"/>
</dbReference>
<dbReference type="GO" id="GO:0004222">
    <property type="term" value="F:metalloendopeptidase activity"/>
    <property type="evidence" value="ECO:0007669"/>
    <property type="project" value="InterPro"/>
</dbReference>
<comment type="similarity">
    <text evidence="15">Belongs to the AAA ATPase family.</text>
</comment>
<dbReference type="OrthoDB" id="9809379at2"/>
<keyword evidence="4 14" id="KW-0812">Transmembrane</keyword>
<dbReference type="InterPro" id="IPR005936">
    <property type="entry name" value="FtsH"/>
</dbReference>
<feature type="transmembrane region" description="Helical" evidence="14">
    <location>
        <begin position="12"/>
        <end position="30"/>
    </location>
</feature>
<dbReference type="PANTHER" id="PTHR23076">
    <property type="entry name" value="METALLOPROTEASE M41 FTSH"/>
    <property type="match status" value="1"/>
</dbReference>
<feature type="binding site" evidence="14">
    <location>
        <position position="430"/>
    </location>
    <ligand>
        <name>Zn(2+)</name>
        <dbReference type="ChEBI" id="CHEBI:29105"/>
        <note>catalytic</note>
    </ligand>
</feature>
<sequence length="629" mass="68999">MAKLPPKPEPYILWYVLAFMIGLLMIQDLWQGERDVREIPYSEFQQLLADGTIANVVVGPQRIRGEFKSDQDGVTGFTTVPVPADVRADLEQAGVEYRAVQDRTWLTDILSWLLPTALIVGVWLFVMRRVANRMQGGGMGGFMQVGKSRAKVYVETDTKVGFDDVAGVDEAKEELQEIIEFLRDPKRYGALGAHMPKGVLLVGPPGTGKTLLARAVAGEAAVPFFSISGSEFVEMFVGVGAARVRDLFEQARQKAPAIIFIDELDALGRARGAFNPGGGHDEREQTLNQLLVELDGFDTSEGLVLLAATNRPEILDPALLRAGRFDRQVLVDRPDKRGRVQILRVHAKKVTLDPSIELEQIAALTTGFTGADLANLVNEAALLATRRAGQTVTMDDFTQAIERIVAGLEKKNRILNQRERNIVAHHEMGHALMALMLPGVDPVHKVSIIPRGIGALGYTLQRPTEDRFLMTREELENKIAVLLGGRAAEKLIFDHLSTGAADDLAKATDIARSMVTRYGMDEDLGYVIYGNDRSALMGQFAPVGERAFSEQSAEAIDAAVRRIIHDVFSRVYAALSDNRAILEEGAGELLAHETLEEDDLERLARHLALAWNAGAEEASYGKKAFTDVG</sequence>
<evidence type="ECO:0000256" key="14">
    <source>
        <dbReference type="HAMAP-Rule" id="MF_01458"/>
    </source>
</evidence>
<dbReference type="FunFam" id="1.10.8.60:FF:000001">
    <property type="entry name" value="ATP-dependent zinc metalloprotease FtsH"/>
    <property type="match status" value="1"/>
</dbReference>
<dbReference type="Pfam" id="PF17862">
    <property type="entry name" value="AAA_lid_3"/>
    <property type="match status" value="1"/>
</dbReference>
<dbReference type="GO" id="GO:0004176">
    <property type="term" value="F:ATP-dependent peptidase activity"/>
    <property type="evidence" value="ECO:0007669"/>
    <property type="project" value="InterPro"/>
</dbReference>
<evidence type="ECO:0000259" key="16">
    <source>
        <dbReference type="SMART" id="SM00382"/>
    </source>
</evidence>
<dbReference type="GO" id="GO:0016887">
    <property type="term" value="F:ATP hydrolysis activity"/>
    <property type="evidence" value="ECO:0007669"/>
    <property type="project" value="UniProtKB-UniRule"/>
</dbReference>
<dbReference type="PROSITE" id="PS00674">
    <property type="entry name" value="AAA"/>
    <property type="match status" value="1"/>
</dbReference>
<dbReference type="InterPro" id="IPR041569">
    <property type="entry name" value="AAA_lid_3"/>
</dbReference>
<dbReference type="EMBL" id="APLQ01000014">
    <property type="protein sequence ID" value="ENO12794.1"/>
    <property type="molecule type" value="Genomic_DNA"/>
</dbReference>
<evidence type="ECO:0000256" key="7">
    <source>
        <dbReference type="ARBA" id="ARBA00022801"/>
    </source>
</evidence>
<evidence type="ECO:0000256" key="11">
    <source>
        <dbReference type="ARBA" id="ARBA00023049"/>
    </source>
</evidence>
<feature type="transmembrane region" description="Helical" evidence="14">
    <location>
        <begin position="109"/>
        <end position="126"/>
    </location>
</feature>
<comment type="cofactor">
    <cofactor evidence="14">
        <name>Zn(2+)</name>
        <dbReference type="ChEBI" id="CHEBI:29105"/>
    </cofactor>
    <text evidence="14">Binds 1 zinc ion per subunit.</text>
</comment>
<evidence type="ECO:0000256" key="10">
    <source>
        <dbReference type="ARBA" id="ARBA00022989"/>
    </source>
</evidence>
<comment type="subunit">
    <text evidence="14">Homohexamer.</text>
</comment>
<evidence type="ECO:0000256" key="15">
    <source>
        <dbReference type="RuleBase" id="RU003651"/>
    </source>
</evidence>
<dbReference type="HOGENOM" id="CLU_000688_16_2_6"/>
<protein>
    <recommendedName>
        <fullName evidence="14">ATP-dependent zinc metalloprotease FtsH</fullName>
        <ecNumber evidence="14">3.4.24.-</ecNumber>
    </recommendedName>
</protein>
<dbReference type="Pfam" id="PF06480">
    <property type="entry name" value="FtsH_ext"/>
    <property type="match status" value="1"/>
</dbReference>
<dbReference type="PATRIC" id="fig|626887.3.peg.3073"/>
<keyword evidence="6 14" id="KW-0547">Nucleotide-binding</keyword>
<dbReference type="eggNOG" id="COG0465">
    <property type="taxonomic scope" value="Bacteria"/>
</dbReference>
<feature type="binding site" evidence="14">
    <location>
        <begin position="203"/>
        <end position="210"/>
    </location>
    <ligand>
        <name>ATP</name>
        <dbReference type="ChEBI" id="CHEBI:30616"/>
    </ligand>
</feature>
<keyword evidence="14" id="KW-1003">Cell membrane</keyword>
<dbReference type="SUPFAM" id="SSF52540">
    <property type="entry name" value="P-loop containing nucleoside triphosphate hydrolases"/>
    <property type="match status" value="1"/>
</dbReference>
<evidence type="ECO:0000256" key="2">
    <source>
        <dbReference type="ARBA" id="ARBA00010044"/>
    </source>
</evidence>
<keyword evidence="18" id="KW-1185">Reference proteome</keyword>
<keyword evidence="12 14" id="KW-0472">Membrane</keyword>
<proteinExistence type="inferred from homology"/>
<dbReference type="Pfam" id="PF01434">
    <property type="entry name" value="Peptidase_M41"/>
    <property type="match status" value="1"/>
</dbReference>
<evidence type="ECO:0000256" key="6">
    <source>
        <dbReference type="ARBA" id="ARBA00022741"/>
    </source>
</evidence>
<comment type="subcellular location">
    <subcellularLocation>
        <location evidence="14">Cell membrane</location>
        <topology evidence="14">Multi-pass membrane protein</topology>
        <orientation evidence="14">Cytoplasmic side</orientation>
    </subcellularLocation>
    <subcellularLocation>
        <location evidence="1">Membrane</location>
    </subcellularLocation>
</comment>
<evidence type="ECO:0000256" key="3">
    <source>
        <dbReference type="ARBA" id="ARBA00022670"/>
    </source>
</evidence>
<dbReference type="SMART" id="SM00382">
    <property type="entry name" value="AAA"/>
    <property type="match status" value="1"/>
</dbReference>
<dbReference type="FunFam" id="1.20.58.760:FF:000001">
    <property type="entry name" value="ATP-dependent zinc metalloprotease FtsH"/>
    <property type="match status" value="1"/>
</dbReference>
<dbReference type="STRING" id="626887.J057_15390"/>
<dbReference type="InterPro" id="IPR011546">
    <property type="entry name" value="Pept_M41_FtsH_extracell"/>
</dbReference>
<evidence type="ECO:0000313" key="18">
    <source>
        <dbReference type="Proteomes" id="UP000013165"/>
    </source>
</evidence>
<dbReference type="Gene3D" id="3.30.720.210">
    <property type="match status" value="1"/>
</dbReference>
<reference evidence="17 18" key="1">
    <citation type="journal article" date="2013" name="Genome Announc.">
        <title>Genome Sequence of the Polycyclic Aromatic Hydrocarbon-Degrading Bacterium Strain Marinobacter nanhaiticus D15-8WT.</title>
        <authorList>
            <person name="Cui Z."/>
            <person name="Gao W."/>
            <person name="Li Q."/>
            <person name="Xu G."/>
            <person name="Zheng L."/>
        </authorList>
    </citation>
    <scope>NUCLEOTIDE SEQUENCE [LARGE SCALE GENOMIC DNA]</scope>
    <source>
        <strain evidence="17 18">D15-8W</strain>
    </source>
</reference>
<evidence type="ECO:0000256" key="12">
    <source>
        <dbReference type="ARBA" id="ARBA00023136"/>
    </source>
</evidence>
<dbReference type="Gene3D" id="3.40.50.300">
    <property type="entry name" value="P-loop containing nucleotide triphosphate hydrolases"/>
    <property type="match status" value="1"/>
</dbReference>
<gene>
    <name evidence="14" type="primary">ftsH</name>
    <name evidence="17" type="ORF">J057_15390</name>
</gene>
<keyword evidence="11 14" id="KW-0482">Metalloprotease</keyword>
<comment type="function">
    <text evidence="14">Acts as a processive, ATP-dependent zinc metallopeptidase for both cytoplasmic and membrane proteins. Plays a role in the quality control of integral membrane proteins.</text>
</comment>
<evidence type="ECO:0000256" key="13">
    <source>
        <dbReference type="ARBA" id="ARBA00061570"/>
    </source>
</evidence>
<dbReference type="Proteomes" id="UP000013165">
    <property type="component" value="Unassembled WGS sequence"/>
</dbReference>
<evidence type="ECO:0000313" key="17">
    <source>
        <dbReference type="EMBL" id="ENO12794.1"/>
    </source>
</evidence>
<feature type="domain" description="AAA+ ATPase" evidence="16">
    <location>
        <begin position="195"/>
        <end position="335"/>
    </location>
</feature>
<dbReference type="FunFam" id="3.40.50.300:FF:000001">
    <property type="entry name" value="ATP-dependent zinc metalloprotease FtsH"/>
    <property type="match status" value="1"/>
</dbReference>
<feature type="binding site" evidence="14">
    <location>
        <position position="426"/>
    </location>
    <ligand>
        <name>Zn(2+)</name>
        <dbReference type="ChEBI" id="CHEBI:29105"/>
        <note>catalytic</note>
    </ligand>
</feature>
<keyword evidence="5 14" id="KW-0479">Metal-binding</keyword>
<dbReference type="InterPro" id="IPR003960">
    <property type="entry name" value="ATPase_AAA_CS"/>
</dbReference>
<dbReference type="GO" id="GO:0005886">
    <property type="term" value="C:plasma membrane"/>
    <property type="evidence" value="ECO:0007669"/>
    <property type="project" value="UniProtKB-SubCell"/>
</dbReference>
<dbReference type="InterPro" id="IPR000642">
    <property type="entry name" value="Peptidase_M41"/>
</dbReference>
<evidence type="ECO:0000256" key="9">
    <source>
        <dbReference type="ARBA" id="ARBA00022840"/>
    </source>
</evidence>
<dbReference type="CDD" id="cd19501">
    <property type="entry name" value="RecA-like_FtsH"/>
    <property type="match status" value="1"/>
</dbReference>
<dbReference type="InterPro" id="IPR003593">
    <property type="entry name" value="AAA+_ATPase"/>
</dbReference>
<dbReference type="GO" id="GO:0006508">
    <property type="term" value="P:proteolysis"/>
    <property type="evidence" value="ECO:0007669"/>
    <property type="project" value="UniProtKB-KW"/>
</dbReference>
<evidence type="ECO:0000256" key="4">
    <source>
        <dbReference type="ARBA" id="ARBA00022692"/>
    </source>
</evidence>
<evidence type="ECO:0000256" key="1">
    <source>
        <dbReference type="ARBA" id="ARBA00004370"/>
    </source>
</evidence>
<comment type="similarity">
    <text evidence="13 14">In the central section; belongs to the AAA ATPase family.</text>
</comment>
<dbReference type="GO" id="GO:0030163">
    <property type="term" value="P:protein catabolic process"/>
    <property type="evidence" value="ECO:0007669"/>
    <property type="project" value="UniProtKB-UniRule"/>
</dbReference>
<dbReference type="GO" id="GO:0005524">
    <property type="term" value="F:ATP binding"/>
    <property type="evidence" value="ECO:0007669"/>
    <property type="project" value="UniProtKB-UniRule"/>
</dbReference>
<evidence type="ECO:0000256" key="5">
    <source>
        <dbReference type="ARBA" id="ARBA00022723"/>
    </source>
</evidence>
<dbReference type="NCBIfam" id="TIGR01241">
    <property type="entry name" value="FtsH_fam"/>
    <property type="match status" value="1"/>
</dbReference>
<accession>N6VY53</accession>
<dbReference type="PANTHER" id="PTHR23076:SF113">
    <property type="entry name" value="ATP-DEPENDENT ZINC METALLOPROTEASE FTSH 1, CHLOROPLASTIC-RELATED"/>
    <property type="match status" value="1"/>
</dbReference>
<keyword evidence="10 14" id="KW-1133">Transmembrane helix</keyword>
<keyword evidence="3 14" id="KW-0645">Protease</keyword>
<keyword evidence="9 14" id="KW-0067">ATP-binding</keyword>
<comment type="similarity">
    <text evidence="2 14">In the C-terminal section; belongs to the peptidase M41 family.</text>
</comment>
<dbReference type="HAMAP" id="MF_01458">
    <property type="entry name" value="FtsH"/>
    <property type="match status" value="1"/>
</dbReference>
<dbReference type="EC" id="3.4.24.-" evidence="14"/>
<dbReference type="InterPro" id="IPR003959">
    <property type="entry name" value="ATPase_AAA_core"/>
</dbReference>
<dbReference type="InterPro" id="IPR037219">
    <property type="entry name" value="Peptidase_M41-like"/>
</dbReference>
<dbReference type="Gene3D" id="1.20.58.760">
    <property type="entry name" value="Peptidase M41"/>
    <property type="match status" value="1"/>
</dbReference>
<dbReference type="RefSeq" id="WP_004581024.1">
    <property type="nucleotide sequence ID" value="NZ_AP028878.1"/>
</dbReference>
<dbReference type="AlphaFoldDB" id="N6VY53"/>
<feature type="active site" evidence="14">
    <location>
        <position position="427"/>
    </location>
</feature>
<dbReference type="Gene3D" id="1.10.8.60">
    <property type="match status" value="1"/>
</dbReference>
<comment type="caution">
    <text evidence="17">The sequence shown here is derived from an EMBL/GenBank/DDBJ whole genome shotgun (WGS) entry which is preliminary data.</text>
</comment>
<feature type="binding site" evidence="14">
    <location>
        <position position="503"/>
    </location>
    <ligand>
        <name>Zn(2+)</name>
        <dbReference type="ChEBI" id="CHEBI:29105"/>
        <note>catalytic</note>
    </ligand>
</feature>
<dbReference type="SUPFAM" id="SSF140990">
    <property type="entry name" value="FtsH protease domain-like"/>
    <property type="match status" value="1"/>
</dbReference>
<dbReference type="GO" id="GO:0008270">
    <property type="term" value="F:zinc ion binding"/>
    <property type="evidence" value="ECO:0007669"/>
    <property type="project" value="UniProtKB-UniRule"/>
</dbReference>
<keyword evidence="8 14" id="KW-0862">Zinc</keyword>
<evidence type="ECO:0000256" key="8">
    <source>
        <dbReference type="ARBA" id="ARBA00022833"/>
    </source>
</evidence>